<keyword evidence="2" id="KW-0238">DNA-binding</keyword>
<keyword evidence="6" id="KW-1185">Reference proteome</keyword>
<dbReference type="GO" id="GO:0043565">
    <property type="term" value="F:sequence-specific DNA binding"/>
    <property type="evidence" value="ECO:0007669"/>
    <property type="project" value="InterPro"/>
</dbReference>
<name>A0A370H5E7_9NOCA</name>
<dbReference type="GO" id="GO:0003700">
    <property type="term" value="F:DNA-binding transcription factor activity"/>
    <property type="evidence" value="ECO:0007669"/>
    <property type="project" value="InterPro"/>
</dbReference>
<accession>A0A370H5E7</accession>
<dbReference type="InterPro" id="IPR050204">
    <property type="entry name" value="AraC_XylS_family_regulators"/>
</dbReference>
<dbReference type="STRING" id="1210089.GCA_001613165_01159"/>
<keyword evidence="3" id="KW-0804">Transcription</keyword>
<dbReference type="InterPro" id="IPR009057">
    <property type="entry name" value="Homeodomain-like_sf"/>
</dbReference>
<dbReference type="SUPFAM" id="SSF46689">
    <property type="entry name" value="Homeodomain-like"/>
    <property type="match status" value="1"/>
</dbReference>
<evidence type="ECO:0000313" key="5">
    <source>
        <dbReference type="EMBL" id="RDI51640.1"/>
    </source>
</evidence>
<evidence type="ECO:0000259" key="4">
    <source>
        <dbReference type="PROSITE" id="PS01124"/>
    </source>
</evidence>
<evidence type="ECO:0000256" key="1">
    <source>
        <dbReference type="ARBA" id="ARBA00023015"/>
    </source>
</evidence>
<dbReference type="Gene3D" id="1.10.10.60">
    <property type="entry name" value="Homeodomain-like"/>
    <property type="match status" value="1"/>
</dbReference>
<organism evidence="5 6">
    <name type="scientific">Nocardia mexicana</name>
    <dbReference type="NCBI Taxonomy" id="279262"/>
    <lineage>
        <taxon>Bacteria</taxon>
        <taxon>Bacillati</taxon>
        <taxon>Actinomycetota</taxon>
        <taxon>Actinomycetes</taxon>
        <taxon>Mycobacteriales</taxon>
        <taxon>Nocardiaceae</taxon>
        <taxon>Nocardia</taxon>
    </lineage>
</organism>
<dbReference type="AlphaFoldDB" id="A0A370H5E7"/>
<dbReference type="SMART" id="SM00342">
    <property type="entry name" value="HTH_ARAC"/>
    <property type="match status" value="1"/>
</dbReference>
<evidence type="ECO:0000256" key="2">
    <source>
        <dbReference type="ARBA" id="ARBA00023125"/>
    </source>
</evidence>
<sequence>MHGREPIGKPEGSIFRMRIHNRDTEPADRLDHWNELTRLTRYGASGMPEIRGDRTFAADYTASWFGDTGVVAGEMDEGVFVMDRRRTDTVDSGRVQLMLTGNAPHIVDLGSDRREIAPRSVILQFNDQPRSTLRPSHDHMLFVDIDAGRLTVDPEILRRSCFTALPVDAGLVELFAQAALRLLSGQRQDPQAAGTFLVSLVDLVVRNAFAHELALTETVPARRVQALRVMRENLSNAEFGAVDLAAALNISRRSLFQLFDDGEPPMSVLRRMRVAFAKNILSDPNQDILTMDQIAKLCGFRTARGLGIAFQREFGRAPSDYRRIRPATLPDGVAAGPEAPVCGNCAS</sequence>
<protein>
    <submittedName>
        <fullName evidence="5">Helix-turn-helix protein</fullName>
    </submittedName>
</protein>
<evidence type="ECO:0000256" key="3">
    <source>
        <dbReference type="ARBA" id="ARBA00023163"/>
    </source>
</evidence>
<proteinExistence type="predicted"/>
<dbReference type="Pfam" id="PF12833">
    <property type="entry name" value="HTH_18"/>
    <property type="match status" value="1"/>
</dbReference>
<dbReference type="Proteomes" id="UP000255355">
    <property type="component" value="Unassembled WGS sequence"/>
</dbReference>
<dbReference type="PANTHER" id="PTHR46796">
    <property type="entry name" value="HTH-TYPE TRANSCRIPTIONAL ACTIVATOR RHAS-RELATED"/>
    <property type="match status" value="1"/>
</dbReference>
<dbReference type="EMBL" id="QQAZ01000004">
    <property type="protein sequence ID" value="RDI51640.1"/>
    <property type="molecule type" value="Genomic_DNA"/>
</dbReference>
<dbReference type="InterPro" id="IPR018060">
    <property type="entry name" value="HTH_AraC"/>
</dbReference>
<evidence type="ECO:0000313" key="6">
    <source>
        <dbReference type="Proteomes" id="UP000255355"/>
    </source>
</evidence>
<feature type="domain" description="HTH araC/xylS-type" evidence="4">
    <location>
        <begin position="224"/>
        <end position="324"/>
    </location>
</feature>
<gene>
    <name evidence="5" type="ORF">DFR68_104123</name>
</gene>
<dbReference type="OrthoDB" id="9799345at2"/>
<comment type="caution">
    <text evidence="5">The sequence shown here is derived from an EMBL/GenBank/DDBJ whole genome shotgun (WGS) entry which is preliminary data.</text>
</comment>
<dbReference type="PROSITE" id="PS01124">
    <property type="entry name" value="HTH_ARAC_FAMILY_2"/>
    <property type="match status" value="1"/>
</dbReference>
<reference evidence="5 6" key="1">
    <citation type="submission" date="2018-07" db="EMBL/GenBank/DDBJ databases">
        <title>Genomic Encyclopedia of Type Strains, Phase IV (KMG-IV): sequencing the most valuable type-strain genomes for metagenomic binning, comparative biology and taxonomic classification.</title>
        <authorList>
            <person name="Goeker M."/>
        </authorList>
    </citation>
    <scope>NUCLEOTIDE SEQUENCE [LARGE SCALE GENOMIC DNA]</scope>
    <source>
        <strain evidence="5 6">DSM 44952</strain>
    </source>
</reference>
<keyword evidence="1" id="KW-0805">Transcription regulation</keyword>